<keyword evidence="4" id="KW-1185">Reference proteome</keyword>
<evidence type="ECO:0000259" key="2">
    <source>
        <dbReference type="Pfam" id="PF24864"/>
    </source>
</evidence>
<protein>
    <recommendedName>
        <fullName evidence="2">DUF7730 domain-containing protein</fullName>
    </recommendedName>
</protein>
<dbReference type="EMBL" id="FJUX01000056">
    <property type="protein sequence ID" value="CZT02306.1"/>
    <property type="molecule type" value="Genomic_DNA"/>
</dbReference>
<dbReference type="OrthoDB" id="4757095at2759"/>
<sequence>MVLCGLRSWLLSFIDFNPCGTQTPTDCCDYDLPPSRLIQDRLPITRPSTPYSSPAVKQRSVVSFPEHFPAARISVKTPLLELVPLEIRRKIWTLVAGGQTHQLGDLRAGLRGLGNGLHCVCPERRTCDKGCQADITEWYLNKNRSRRPPLTRHTRNDMCLLKLCRQVYTEAIYIIYSINTFEITHAQQMECLPLSILHQRMNTIRTLRLTCDFSGTPPIRAEMYSQYYKILHDRYKKWQNIWRILSEMASLRRLHFNLNVDWD</sequence>
<feature type="signal peptide" evidence="1">
    <location>
        <begin position="1"/>
        <end position="21"/>
    </location>
</feature>
<organism evidence="3 4">
    <name type="scientific">Rhynchosporium agropyri</name>
    <dbReference type="NCBI Taxonomy" id="914238"/>
    <lineage>
        <taxon>Eukaryota</taxon>
        <taxon>Fungi</taxon>
        <taxon>Dikarya</taxon>
        <taxon>Ascomycota</taxon>
        <taxon>Pezizomycotina</taxon>
        <taxon>Leotiomycetes</taxon>
        <taxon>Helotiales</taxon>
        <taxon>Ploettnerulaceae</taxon>
        <taxon>Rhynchosporium</taxon>
    </lineage>
</organism>
<feature type="chain" id="PRO_5009446453" description="DUF7730 domain-containing protein" evidence="1">
    <location>
        <begin position="22"/>
        <end position="263"/>
    </location>
</feature>
<dbReference type="Pfam" id="PF24864">
    <property type="entry name" value="DUF7730"/>
    <property type="match status" value="1"/>
</dbReference>
<evidence type="ECO:0000313" key="3">
    <source>
        <dbReference type="EMBL" id="CZT02306.1"/>
    </source>
</evidence>
<keyword evidence="1" id="KW-0732">Signal</keyword>
<proteinExistence type="predicted"/>
<dbReference type="PANTHER" id="PTHR38790:SF9">
    <property type="entry name" value="F-BOX DOMAIN-CONTAINING PROTEIN"/>
    <property type="match status" value="1"/>
</dbReference>
<accession>A0A1E1KVX2</accession>
<name>A0A1E1KVX2_9HELO</name>
<evidence type="ECO:0000256" key="1">
    <source>
        <dbReference type="SAM" id="SignalP"/>
    </source>
</evidence>
<dbReference type="InterPro" id="IPR056632">
    <property type="entry name" value="DUF7730"/>
</dbReference>
<reference evidence="4" key="1">
    <citation type="submission" date="2016-03" db="EMBL/GenBank/DDBJ databases">
        <authorList>
            <person name="Guldener U."/>
        </authorList>
    </citation>
    <scope>NUCLEOTIDE SEQUENCE [LARGE SCALE GENOMIC DNA]</scope>
    <source>
        <strain evidence="4">04CH-RAC-A.6.1</strain>
    </source>
</reference>
<evidence type="ECO:0000313" key="4">
    <source>
        <dbReference type="Proteomes" id="UP000178912"/>
    </source>
</evidence>
<gene>
    <name evidence="3" type="ORF">RAG0_09527</name>
</gene>
<dbReference type="AlphaFoldDB" id="A0A1E1KVX2"/>
<dbReference type="Proteomes" id="UP000178912">
    <property type="component" value="Unassembled WGS sequence"/>
</dbReference>
<dbReference type="PANTHER" id="PTHR38790">
    <property type="entry name" value="2EXR DOMAIN-CONTAINING PROTEIN-RELATED"/>
    <property type="match status" value="1"/>
</dbReference>
<feature type="domain" description="DUF7730" evidence="2">
    <location>
        <begin position="78"/>
        <end position="258"/>
    </location>
</feature>